<keyword evidence="3" id="KW-1185">Reference proteome</keyword>
<keyword evidence="1" id="KW-0472">Membrane</keyword>
<evidence type="ECO:0000313" key="3">
    <source>
        <dbReference type="Proteomes" id="UP001578633"/>
    </source>
</evidence>
<feature type="transmembrane region" description="Helical" evidence="1">
    <location>
        <begin position="68"/>
        <end position="93"/>
    </location>
</feature>
<keyword evidence="1" id="KW-1133">Transmembrane helix</keyword>
<organism evidence="2 3">
    <name type="scientific">Alternaria dauci</name>
    <dbReference type="NCBI Taxonomy" id="48095"/>
    <lineage>
        <taxon>Eukaryota</taxon>
        <taxon>Fungi</taxon>
        <taxon>Dikarya</taxon>
        <taxon>Ascomycota</taxon>
        <taxon>Pezizomycotina</taxon>
        <taxon>Dothideomycetes</taxon>
        <taxon>Pleosporomycetidae</taxon>
        <taxon>Pleosporales</taxon>
        <taxon>Pleosporineae</taxon>
        <taxon>Pleosporaceae</taxon>
        <taxon>Alternaria</taxon>
        <taxon>Alternaria sect. Porri</taxon>
    </lineage>
</organism>
<evidence type="ECO:0000256" key="1">
    <source>
        <dbReference type="SAM" id="Phobius"/>
    </source>
</evidence>
<protein>
    <submittedName>
        <fullName evidence="2">Uncharacterized protein</fullName>
    </submittedName>
</protein>
<accession>A0ABR3UYH5</accession>
<reference evidence="2 3" key="1">
    <citation type="submission" date="2024-09" db="EMBL/GenBank/DDBJ databases">
        <title>T2T genomes of carrot and Alternaria dauci and their utility for understanding host-pathogen interaction during carrot leaf blight disease.</title>
        <authorList>
            <person name="Liu W."/>
            <person name="Xu S."/>
            <person name="Ou C."/>
            <person name="Liu X."/>
            <person name="Zhuang F."/>
            <person name="Deng X.W."/>
        </authorList>
    </citation>
    <scope>NUCLEOTIDE SEQUENCE [LARGE SCALE GENOMIC DNA]</scope>
    <source>
        <strain evidence="2 3">A2016</strain>
    </source>
</reference>
<feature type="transmembrane region" description="Helical" evidence="1">
    <location>
        <begin position="174"/>
        <end position="196"/>
    </location>
</feature>
<dbReference type="RefSeq" id="XP_069311478.1">
    <property type="nucleotide sequence ID" value="XM_069446505.1"/>
</dbReference>
<feature type="transmembrane region" description="Helical" evidence="1">
    <location>
        <begin position="208"/>
        <end position="229"/>
    </location>
</feature>
<dbReference type="Proteomes" id="UP001578633">
    <property type="component" value="Chromosome 1"/>
</dbReference>
<feature type="transmembrane region" description="Helical" evidence="1">
    <location>
        <begin position="269"/>
        <end position="293"/>
    </location>
</feature>
<dbReference type="EMBL" id="JBHGVX010000001">
    <property type="protein sequence ID" value="KAL1800894.1"/>
    <property type="molecule type" value="Genomic_DNA"/>
</dbReference>
<gene>
    <name evidence="2" type="ORF">ACET3X_001236</name>
</gene>
<keyword evidence="1" id="KW-0812">Transmembrane</keyword>
<evidence type="ECO:0000313" key="2">
    <source>
        <dbReference type="EMBL" id="KAL1800894.1"/>
    </source>
</evidence>
<name>A0ABR3UYH5_9PLEO</name>
<proteinExistence type="predicted"/>
<sequence>MSQPELHVDLLKLSCHRETFNSHSLASKPSRPLRLHTSIQQTRISTTVNMLPFLLTAFLKDRILNKTFFVCLLTFVSLIVYLFVLLGCISKGVGIENLYWVMISQNGTAGQQSVEVRIGYFGLCASFPPNVTTPDDKPTPAPLECFPGDTPPGLSSIPMTHPILSSALALQRSALYPLPALASSLYLVSLIYYFVFRERGGRNEKISKFLLGVSAALGVAGALCAMSSAKALHEIGILLGHHAVGGGEGEVTIQAGSWEGAGLCVAAGIHFFIVVYAACGMPGLGLSFGTGYIGKRYL</sequence>
<dbReference type="GeneID" id="96081558"/>
<comment type="caution">
    <text evidence="2">The sequence shown here is derived from an EMBL/GenBank/DDBJ whole genome shotgun (WGS) entry which is preliminary data.</text>
</comment>